<dbReference type="EMBL" id="CALNXJ010000002">
    <property type="protein sequence ID" value="CAH3033713.1"/>
    <property type="molecule type" value="Genomic_DNA"/>
</dbReference>
<organism evidence="1 2">
    <name type="scientific">Pocillopora meandrina</name>
    <dbReference type="NCBI Taxonomy" id="46732"/>
    <lineage>
        <taxon>Eukaryota</taxon>
        <taxon>Metazoa</taxon>
        <taxon>Cnidaria</taxon>
        <taxon>Anthozoa</taxon>
        <taxon>Hexacorallia</taxon>
        <taxon>Scleractinia</taxon>
        <taxon>Astrocoeniina</taxon>
        <taxon>Pocilloporidae</taxon>
        <taxon>Pocillopora</taxon>
    </lineage>
</organism>
<comment type="caution">
    <text evidence="1">The sequence shown here is derived from an EMBL/GenBank/DDBJ whole genome shotgun (WGS) entry which is preliminary data.</text>
</comment>
<dbReference type="Proteomes" id="UP001159428">
    <property type="component" value="Unassembled WGS sequence"/>
</dbReference>
<keyword evidence="2" id="KW-1185">Reference proteome</keyword>
<sequence length="113" mass="12881">MYMVSTKDPAMVNLFKGRFTIDPTLDTTAKLLTRKMEILKNPNTSHSFKKQAIKQIDPDIELYVKKMRQLPALLLVNADPTKLVKSSKDEEGDLVTPIQQKLLKRILSEVTPK</sequence>
<accession>A0AAU9VN40</accession>
<proteinExistence type="predicted"/>
<protein>
    <submittedName>
        <fullName evidence="1">Uncharacterized protein</fullName>
    </submittedName>
</protein>
<feature type="non-terminal residue" evidence="1">
    <location>
        <position position="113"/>
    </location>
</feature>
<dbReference type="AlphaFoldDB" id="A0AAU9VN40"/>
<reference evidence="1 2" key="1">
    <citation type="submission" date="2022-05" db="EMBL/GenBank/DDBJ databases">
        <authorList>
            <consortium name="Genoscope - CEA"/>
            <person name="William W."/>
        </authorList>
    </citation>
    <scope>NUCLEOTIDE SEQUENCE [LARGE SCALE GENOMIC DNA]</scope>
</reference>
<gene>
    <name evidence="1" type="ORF">PMEA_00010249</name>
</gene>
<name>A0AAU9VN40_9CNID</name>
<evidence type="ECO:0000313" key="1">
    <source>
        <dbReference type="EMBL" id="CAH3033713.1"/>
    </source>
</evidence>
<evidence type="ECO:0000313" key="2">
    <source>
        <dbReference type="Proteomes" id="UP001159428"/>
    </source>
</evidence>